<dbReference type="InterPro" id="IPR005018">
    <property type="entry name" value="DOMON_domain"/>
</dbReference>
<dbReference type="SMART" id="SM00664">
    <property type="entry name" value="DoH"/>
    <property type="match status" value="1"/>
</dbReference>
<evidence type="ECO:0000313" key="13">
    <source>
        <dbReference type="EMBL" id="KAE8243418.1"/>
    </source>
</evidence>
<feature type="transmembrane region" description="Helical" evidence="8">
    <location>
        <begin position="261"/>
        <end position="281"/>
    </location>
</feature>
<name>A0A177T9L2_9BASI</name>
<feature type="compositionally biased region" description="Low complexity" evidence="7">
    <location>
        <begin position="178"/>
        <end position="205"/>
    </location>
</feature>
<dbReference type="InterPro" id="IPR015920">
    <property type="entry name" value="Cellobiose_DH-like_cyt"/>
</dbReference>
<feature type="transmembrane region" description="Helical" evidence="8">
    <location>
        <begin position="225"/>
        <end position="249"/>
    </location>
</feature>
<protein>
    <recommendedName>
        <fullName evidence="16">Cytochrome b561 domain-containing protein</fullName>
    </recommendedName>
</protein>
<evidence type="ECO:0000256" key="6">
    <source>
        <dbReference type="ARBA" id="ARBA00023136"/>
    </source>
</evidence>
<keyword evidence="5 8" id="KW-1133">Transmembrane helix</keyword>
<dbReference type="Gene3D" id="1.20.120.1770">
    <property type="match status" value="1"/>
</dbReference>
<evidence type="ECO:0008006" key="16">
    <source>
        <dbReference type="Google" id="ProtNLM"/>
    </source>
</evidence>
<reference evidence="12" key="3">
    <citation type="submission" date="2020-10" db="EMBL/GenBank/DDBJ databases">
        <authorList>
            <person name="Sedaghatjoo S."/>
        </authorList>
    </citation>
    <scope>NUCLEOTIDE SEQUENCE</scope>
    <source>
        <strain evidence="12">AZH3</strain>
    </source>
</reference>
<dbReference type="Pfam" id="PF03188">
    <property type="entry name" value="Cytochrom_B561"/>
    <property type="match status" value="1"/>
</dbReference>
<dbReference type="PROSITE" id="PS50939">
    <property type="entry name" value="CYTOCHROME_B561"/>
    <property type="match status" value="1"/>
</dbReference>
<sequence>MRSYLCTLVAALAFGASTQAAKFGDQYCKNTLCISAVYDDEALSVQYKAIFTGSGVGWIGVGQGNQMVGANMMVGWPTSDGKVVLSQRTTSSYVQPTTQLVKAQAFVPNTDASTTNSSMTVLSWTFPVQAGFASSKTSHIWAMSTVSPNSADASATIVKHNHEGVMNMDLTKPLQTNAASSGSVSSSSAPTSDPTPTTDGPSSSSDSEDALPIIRDLSLRPVRLFLAHMIIMSIAWMGLVPAGILIGRYGRTLFPASWLRVHRAVQISAVALTIVGFGLAYQACSDAGIPHFGKTHQRVGLAMFILCIIQSFWGQIGHMIFRAKGIRYVNFGHMLLGSVLFFGLTLWQVRSGLALWLWQPPKGIADILFPVWFGIITAAWLLGLLLLPRQHRKAAESKEKIRVDSP</sequence>
<evidence type="ECO:0000256" key="2">
    <source>
        <dbReference type="ARBA" id="ARBA00022448"/>
    </source>
</evidence>
<dbReference type="Pfam" id="PF16010">
    <property type="entry name" value="CDH-cyt"/>
    <property type="match status" value="1"/>
</dbReference>
<dbReference type="Proteomes" id="UP000077671">
    <property type="component" value="Unassembled WGS sequence"/>
</dbReference>
<evidence type="ECO:0000256" key="3">
    <source>
        <dbReference type="ARBA" id="ARBA00022692"/>
    </source>
</evidence>
<dbReference type="PROSITE" id="PS50836">
    <property type="entry name" value="DOMON"/>
    <property type="match status" value="1"/>
</dbReference>
<feature type="chain" id="PRO_5044270224" description="Cytochrome b561 domain-containing protein" evidence="9">
    <location>
        <begin position="21"/>
        <end position="406"/>
    </location>
</feature>
<dbReference type="InterPro" id="IPR006593">
    <property type="entry name" value="Cyt_b561/ferric_Rdtase_TM"/>
</dbReference>
<evidence type="ECO:0000256" key="5">
    <source>
        <dbReference type="ARBA" id="ARBA00022989"/>
    </source>
</evidence>
<keyword evidence="6 8" id="KW-0472">Membrane</keyword>
<dbReference type="AlphaFoldDB" id="A0A177T9L2"/>
<feature type="domain" description="DOMON" evidence="10">
    <location>
        <begin position="28"/>
        <end position="144"/>
    </location>
</feature>
<evidence type="ECO:0000256" key="1">
    <source>
        <dbReference type="ARBA" id="ARBA00004370"/>
    </source>
</evidence>
<evidence type="ECO:0000256" key="4">
    <source>
        <dbReference type="ARBA" id="ARBA00022982"/>
    </source>
</evidence>
<evidence type="ECO:0000256" key="9">
    <source>
        <dbReference type="SAM" id="SignalP"/>
    </source>
</evidence>
<accession>A0A177T9L2</accession>
<dbReference type="GO" id="GO:0016020">
    <property type="term" value="C:membrane"/>
    <property type="evidence" value="ECO:0007669"/>
    <property type="project" value="UniProtKB-SubCell"/>
</dbReference>
<dbReference type="EMBL" id="CAJHJG010004745">
    <property type="protein sequence ID" value="CAD6943961.1"/>
    <property type="molecule type" value="Genomic_DNA"/>
</dbReference>
<evidence type="ECO:0000259" key="10">
    <source>
        <dbReference type="PROSITE" id="PS50836"/>
    </source>
</evidence>
<dbReference type="Gene3D" id="2.60.40.1210">
    <property type="entry name" value="Cellobiose dehydrogenase, cytochrome domain"/>
    <property type="match status" value="1"/>
</dbReference>
<dbReference type="CDD" id="cd08760">
    <property type="entry name" value="Cyt_b561_FRRS1_like"/>
    <property type="match status" value="1"/>
</dbReference>
<feature type="signal peptide" evidence="9">
    <location>
        <begin position="1"/>
        <end position="20"/>
    </location>
</feature>
<feature type="transmembrane region" description="Helical" evidence="8">
    <location>
        <begin position="301"/>
        <end position="321"/>
    </location>
</feature>
<comment type="caution">
    <text evidence="13">The sequence shown here is derived from an EMBL/GenBank/DDBJ whole genome shotgun (WGS) entry which is preliminary data.</text>
</comment>
<dbReference type="PANTHER" id="PTHR47797:SF3">
    <property type="entry name" value="CYTOCHROME B561 DOMAIN-CONTAINING PROTEIN"/>
    <property type="match status" value="1"/>
</dbReference>
<feature type="region of interest" description="Disordered" evidence="7">
    <location>
        <begin position="176"/>
        <end position="209"/>
    </location>
</feature>
<evidence type="ECO:0000313" key="14">
    <source>
        <dbReference type="Proteomes" id="UP000077671"/>
    </source>
</evidence>
<reference evidence="13" key="1">
    <citation type="submission" date="2016-04" db="EMBL/GenBank/DDBJ databases">
        <authorList>
            <person name="Nguyen H.D."/>
            <person name="Kesanakurti P."/>
            <person name="Cullis J."/>
            <person name="Levesque C.A."/>
            <person name="Hambleton S."/>
        </authorList>
    </citation>
    <scope>NUCLEOTIDE SEQUENCE</scope>
    <source>
        <strain evidence="13">DAOMC 238032</strain>
    </source>
</reference>
<keyword evidence="15" id="KW-1185">Reference proteome</keyword>
<proteinExistence type="predicted"/>
<comment type="subcellular location">
    <subcellularLocation>
        <location evidence="1">Membrane</location>
    </subcellularLocation>
</comment>
<feature type="transmembrane region" description="Helical" evidence="8">
    <location>
        <begin position="367"/>
        <end position="387"/>
    </location>
</feature>
<dbReference type="Proteomes" id="UP000836402">
    <property type="component" value="Unassembled WGS sequence"/>
</dbReference>
<dbReference type="PANTHER" id="PTHR47797">
    <property type="entry name" value="DEHYDROGENASE, PUTATIVE (AFU_ORTHOLOGUE AFUA_8G05805)-RELATED"/>
    <property type="match status" value="1"/>
</dbReference>
<keyword evidence="4" id="KW-0249">Electron transport</keyword>
<feature type="domain" description="Cytochrome b561" evidence="11">
    <location>
        <begin position="178"/>
        <end position="389"/>
    </location>
</feature>
<keyword evidence="2" id="KW-0813">Transport</keyword>
<dbReference type="CDD" id="cd09630">
    <property type="entry name" value="CDH_like_cytochrome"/>
    <property type="match status" value="1"/>
</dbReference>
<feature type="transmembrane region" description="Helical" evidence="8">
    <location>
        <begin position="328"/>
        <end position="347"/>
    </location>
</feature>
<gene>
    <name evidence="13" type="ORF">A4X03_0g7772</name>
    <name evidence="12" type="ORF">JKIAZH3_G364</name>
</gene>
<dbReference type="EMBL" id="LWDD02001991">
    <property type="protein sequence ID" value="KAE8243418.1"/>
    <property type="molecule type" value="Genomic_DNA"/>
</dbReference>
<dbReference type="SUPFAM" id="SSF49344">
    <property type="entry name" value="CBD9-like"/>
    <property type="match status" value="1"/>
</dbReference>
<evidence type="ECO:0000256" key="7">
    <source>
        <dbReference type="SAM" id="MobiDB-lite"/>
    </source>
</evidence>
<reference evidence="13" key="2">
    <citation type="journal article" date="2019" name="IMA Fungus">
        <title>Genome sequencing and comparison of five Tilletia species to identify candidate genes for the detection of regulated species infecting wheat.</title>
        <authorList>
            <person name="Nguyen H.D.T."/>
            <person name="Sultana T."/>
            <person name="Kesanakurti P."/>
            <person name="Hambleton S."/>
        </authorList>
    </citation>
    <scope>NUCLEOTIDE SEQUENCE</scope>
    <source>
        <strain evidence="13">DAOMC 238032</strain>
    </source>
</reference>
<evidence type="ECO:0000313" key="12">
    <source>
        <dbReference type="EMBL" id="CAD6943961.1"/>
    </source>
</evidence>
<evidence type="ECO:0000259" key="11">
    <source>
        <dbReference type="PROSITE" id="PS50939"/>
    </source>
</evidence>
<organism evidence="13 14">
    <name type="scientific">Tilletia caries</name>
    <name type="common">wheat bunt fungus</name>
    <dbReference type="NCBI Taxonomy" id="13290"/>
    <lineage>
        <taxon>Eukaryota</taxon>
        <taxon>Fungi</taxon>
        <taxon>Dikarya</taxon>
        <taxon>Basidiomycota</taxon>
        <taxon>Ustilaginomycotina</taxon>
        <taxon>Exobasidiomycetes</taxon>
        <taxon>Tilletiales</taxon>
        <taxon>Tilletiaceae</taxon>
        <taxon>Tilletia</taxon>
    </lineage>
</organism>
<evidence type="ECO:0000313" key="15">
    <source>
        <dbReference type="Proteomes" id="UP000836402"/>
    </source>
</evidence>
<dbReference type="SMART" id="SM00665">
    <property type="entry name" value="B561"/>
    <property type="match status" value="1"/>
</dbReference>
<evidence type="ECO:0000256" key="8">
    <source>
        <dbReference type="SAM" id="Phobius"/>
    </source>
</evidence>
<keyword evidence="3 8" id="KW-0812">Transmembrane</keyword>
<keyword evidence="9" id="KW-0732">Signal</keyword>